<accession>A0A4U9UMG2</accession>
<sequence length="55" mass="6586">MACRAFKQHGQEESQHCRHHHRYDDIEEGIEHRRMQFSIRKGAEKLANPTHSFVD</sequence>
<evidence type="ECO:0000313" key="1">
    <source>
        <dbReference type="EMBL" id="VTR30934.1"/>
    </source>
</evidence>
<gene>
    <name evidence="1" type="ORF">NCTC12965_03142</name>
</gene>
<reference evidence="1" key="1">
    <citation type="submission" date="2019-05" db="EMBL/GenBank/DDBJ databases">
        <authorList>
            <consortium name="Pathogen Informatics"/>
        </authorList>
    </citation>
    <scope>NUCLEOTIDE SEQUENCE [LARGE SCALE GENOMIC DNA]</scope>
    <source>
        <strain evidence="1">NCTC12965</strain>
    </source>
</reference>
<proteinExistence type="predicted"/>
<dbReference type="AlphaFoldDB" id="A0A4U9UMG2"/>
<dbReference type="EMBL" id="CABEEZ010000068">
    <property type="protein sequence ID" value="VTR30934.1"/>
    <property type="molecule type" value="Genomic_DNA"/>
</dbReference>
<protein>
    <submittedName>
        <fullName evidence="1">Uncharacterized protein</fullName>
    </submittedName>
</protein>
<organism evidence="1">
    <name type="scientific">Serratia fonticola</name>
    <dbReference type="NCBI Taxonomy" id="47917"/>
    <lineage>
        <taxon>Bacteria</taxon>
        <taxon>Pseudomonadati</taxon>
        <taxon>Pseudomonadota</taxon>
        <taxon>Gammaproteobacteria</taxon>
        <taxon>Enterobacterales</taxon>
        <taxon>Yersiniaceae</taxon>
        <taxon>Serratia</taxon>
    </lineage>
</organism>
<name>A0A4U9UMG2_SERFO</name>